<comment type="caution">
    <text evidence="1">The sequence shown here is derived from an EMBL/GenBank/DDBJ whole genome shotgun (WGS) entry which is preliminary data.</text>
</comment>
<dbReference type="AlphaFoldDB" id="A0A7V4TZN1"/>
<evidence type="ECO:0000313" key="1">
    <source>
        <dbReference type="EMBL" id="HGY55260.1"/>
    </source>
</evidence>
<dbReference type="Proteomes" id="UP000885779">
    <property type="component" value="Unassembled WGS sequence"/>
</dbReference>
<sequence length="426" mass="49639">MPPKQYPKAGYTQRKINPEPGQSFLWLYSLLSLFLAILFSPAKAQLSDWEVGGYVKNLFTYNENLNNIFPGLVTDFGQFQNTFQGRLNIFWYPFDNLYFSLQSRHLLIYQKNIKTLNSFTDIFSDNTYYFDLKYEYADKNDFYAYSEIDRLYLDWTIDALQVTIGRQRIAWGTCLVWNPSDLFNPFNFLDFDYEERPGTDALLLQYYTGPVSQIALAVSPGKTKEQVVYTLRYQTNYENYDFSLQGGWQKQTLRLSFTWAGQLWDAGFRGEILYSDPDLEYTRFDPALPPFFFKQKTDKPYWTGALSLDYTFSNSLYLHGEYLYNGLGTRENAALRRWDILYTGELTPARQSAFLHTAYDITPLLRGDIFLMANPDDRSGIVGPSLQYSLATNWDLYALAFLTYGATGTEFGGFPNQYFLRIKFSF</sequence>
<name>A0A7V4TZN1_CALAY</name>
<evidence type="ECO:0008006" key="2">
    <source>
        <dbReference type="Google" id="ProtNLM"/>
    </source>
</evidence>
<proteinExistence type="predicted"/>
<gene>
    <name evidence="1" type="ORF">ENK44_06155</name>
</gene>
<accession>A0A7V4TZN1</accession>
<organism evidence="1">
    <name type="scientific">Caldithrix abyssi</name>
    <dbReference type="NCBI Taxonomy" id="187145"/>
    <lineage>
        <taxon>Bacteria</taxon>
        <taxon>Pseudomonadati</taxon>
        <taxon>Calditrichota</taxon>
        <taxon>Calditrichia</taxon>
        <taxon>Calditrichales</taxon>
        <taxon>Calditrichaceae</taxon>
        <taxon>Caldithrix</taxon>
    </lineage>
</organism>
<reference evidence="1" key="1">
    <citation type="journal article" date="2020" name="mSystems">
        <title>Genome- and Community-Level Interaction Insights into Carbon Utilization and Element Cycling Functions of Hydrothermarchaeota in Hydrothermal Sediment.</title>
        <authorList>
            <person name="Zhou Z."/>
            <person name="Liu Y."/>
            <person name="Xu W."/>
            <person name="Pan J."/>
            <person name="Luo Z.H."/>
            <person name="Li M."/>
        </authorList>
    </citation>
    <scope>NUCLEOTIDE SEQUENCE [LARGE SCALE GENOMIC DNA]</scope>
    <source>
        <strain evidence="1">HyVt-577</strain>
    </source>
</reference>
<dbReference type="EMBL" id="DRQG01000058">
    <property type="protein sequence ID" value="HGY55260.1"/>
    <property type="molecule type" value="Genomic_DNA"/>
</dbReference>
<protein>
    <recommendedName>
        <fullName evidence="2">Alginate export domain-containing protein</fullName>
    </recommendedName>
</protein>